<dbReference type="InterPro" id="IPR036259">
    <property type="entry name" value="MFS_trans_sf"/>
</dbReference>
<dbReference type="Proteomes" id="UP001583186">
    <property type="component" value="Unassembled WGS sequence"/>
</dbReference>
<dbReference type="EMBL" id="JAWCUI010000026">
    <property type="protein sequence ID" value="KAL1895655.1"/>
    <property type="molecule type" value="Genomic_DNA"/>
</dbReference>
<evidence type="ECO:0000313" key="8">
    <source>
        <dbReference type="Proteomes" id="UP001583186"/>
    </source>
</evidence>
<evidence type="ECO:0000256" key="5">
    <source>
        <dbReference type="SAM" id="MobiDB-lite"/>
    </source>
</evidence>
<dbReference type="InterPro" id="IPR011701">
    <property type="entry name" value="MFS"/>
</dbReference>
<feature type="region of interest" description="Disordered" evidence="5">
    <location>
        <begin position="567"/>
        <end position="599"/>
    </location>
</feature>
<feature type="transmembrane region" description="Helical" evidence="6">
    <location>
        <begin position="167"/>
        <end position="188"/>
    </location>
</feature>
<name>A0ABR3Z5Q6_9PEZI</name>
<evidence type="ECO:0008006" key="9">
    <source>
        <dbReference type="Google" id="ProtNLM"/>
    </source>
</evidence>
<keyword evidence="4 6" id="KW-0472">Membrane</keyword>
<feature type="transmembrane region" description="Helical" evidence="6">
    <location>
        <begin position="498"/>
        <end position="517"/>
    </location>
</feature>
<dbReference type="Pfam" id="PF07690">
    <property type="entry name" value="MFS_1"/>
    <property type="match status" value="1"/>
</dbReference>
<proteinExistence type="predicted"/>
<feature type="transmembrane region" description="Helical" evidence="6">
    <location>
        <begin position="328"/>
        <end position="350"/>
    </location>
</feature>
<feature type="transmembrane region" description="Helical" evidence="6">
    <location>
        <begin position="231"/>
        <end position="251"/>
    </location>
</feature>
<dbReference type="PANTHER" id="PTHR23502">
    <property type="entry name" value="MAJOR FACILITATOR SUPERFAMILY"/>
    <property type="match status" value="1"/>
</dbReference>
<keyword evidence="3 6" id="KW-1133">Transmembrane helix</keyword>
<evidence type="ECO:0000313" key="7">
    <source>
        <dbReference type="EMBL" id="KAL1895655.1"/>
    </source>
</evidence>
<organism evidence="7 8">
    <name type="scientific">Sporothrix stenoceras</name>
    <dbReference type="NCBI Taxonomy" id="5173"/>
    <lineage>
        <taxon>Eukaryota</taxon>
        <taxon>Fungi</taxon>
        <taxon>Dikarya</taxon>
        <taxon>Ascomycota</taxon>
        <taxon>Pezizomycotina</taxon>
        <taxon>Sordariomycetes</taxon>
        <taxon>Sordariomycetidae</taxon>
        <taxon>Ophiostomatales</taxon>
        <taxon>Ophiostomataceae</taxon>
        <taxon>Sporothrix</taxon>
    </lineage>
</organism>
<feature type="transmembrane region" description="Helical" evidence="6">
    <location>
        <begin position="200"/>
        <end position="219"/>
    </location>
</feature>
<evidence type="ECO:0000256" key="6">
    <source>
        <dbReference type="SAM" id="Phobius"/>
    </source>
</evidence>
<dbReference type="PANTHER" id="PTHR23502:SF160">
    <property type="entry name" value="MAJOR FACILITATOR SUPERFAMILY (MFS) PROFILE DOMAIN-CONTAINING PROTEIN-RELATED"/>
    <property type="match status" value="1"/>
</dbReference>
<evidence type="ECO:0000256" key="2">
    <source>
        <dbReference type="ARBA" id="ARBA00022692"/>
    </source>
</evidence>
<protein>
    <recommendedName>
        <fullName evidence="9">Major facilitator superfamily transporter</fullName>
    </recommendedName>
</protein>
<feature type="transmembrane region" description="Helical" evidence="6">
    <location>
        <begin position="537"/>
        <end position="558"/>
    </location>
</feature>
<dbReference type="SUPFAM" id="SSF103473">
    <property type="entry name" value="MFS general substrate transporter"/>
    <property type="match status" value="1"/>
</dbReference>
<comment type="subcellular location">
    <subcellularLocation>
        <location evidence="1">Membrane</location>
        <topology evidence="1">Multi-pass membrane protein</topology>
    </subcellularLocation>
</comment>
<feature type="transmembrane region" description="Helical" evidence="6">
    <location>
        <begin position="467"/>
        <end position="491"/>
    </location>
</feature>
<evidence type="ECO:0000256" key="4">
    <source>
        <dbReference type="ARBA" id="ARBA00023136"/>
    </source>
</evidence>
<keyword evidence="8" id="KW-1185">Reference proteome</keyword>
<reference evidence="7 8" key="1">
    <citation type="journal article" date="2024" name="IMA Fungus">
        <title>IMA Genome - F19 : A genome assembly and annotation guide to empower mycologists, including annotated draft genome sequences of Ceratocystis pirilliformis, Diaporthe australafricana, Fusarium ophioides, Paecilomyces lecythidis, and Sporothrix stenoceras.</title>
        <authorList>
            <person name="Aylward J."/>
            <person name="Wilson A.M."/>
            <person name="Visagie C.M."/>
            <person name="Spraker J."/>
            <person name="Barnes I."/>
            <person name="Buitendag C."/>
            <person name="Ceriani C."/>
            <person name="Del Mar Angel L."/>
            <person name="du Plessis D."/>
            <person name="Fuchs T."/>
            <person name="Gasser K."/>
            <person name="Kramer D."/>
            <person name="Li W."/>
            <person name="Munsamy K."/>
            <person name="Piso A."/>
            <person name="Price J.L."/>
            <person name="Sonnekus B."/>
            <person name="Thomas C."/>
            <person name="van der Nest A."/>
            <person name="van Dijk A."/>
            <person name="van Heerden A."/>
            <person name="van Vuuren N."/>
            <person name="Yilmaz N."/>
            <person name="Duong T.A."/>
            <person name="van der Merwe N.A."/>
            <person name="Wingfield M.J."/>
            <person name="Wingfield B.D."/>
        </authorList>
    </citation>
    <scope>NUCLEOTIDE SEQUENCE [LARGE SCALE GENOMIC DNA]</scope>
    <source>
        <strain evidence="7 8">CMW 5346</strain>
    </source>
</reference>
<feature type="transmembrane region" description="Helical" evidence="6">
    <location>
        <begin position="129"/>
        <end position="147"/>
    </location>
</feature>
<feature type="transmembrane region" description="Helical" evidence="6">
    <location>
        <begin position="370"/>
        <end position="398"/>
    </location>
</feature>
<feature type="compositionally biased region" description="Low complexity" evidence="5">
    <location>
        <begin position="581"/>
        <end position="599"/>
    </location>
</feature>
<comment type="caution">
    <text evidence="7">The sequence shown here is derived from an EMBL/GenBank/DDBJ whole genome shotgun (WGS) entry which is preliminary data.</text>
</comment>
<gene>
    <name evidence="7" type="ORF">Sste5346_005125</name>
</gene>
<evidence type="ECO:0000256" key="3">
    <source>
        <dbReference type="ARBA" id="ARBA00022989"/>
    </source>
</evidence>
<keyword evidence="2 6" id="KW-0812">Transmembrane</keyword>
<sequence length="654" mass="68876">MRLIPFPSANPKDPLNLPEWRKWAAIVAMSIFGALAVATESASGSLLEPIFALQYAGVNPNAIQNATFTMSTTSSSVNLTATLSPLVPSNTTLLPTSRLDMLTTVPLLTAAAASYIQIPLSVAVGRRPVLLLASLCAWVGALWAGLSSSGSHAAKAETMSSAFQQHLAARALVGLGAGAVNALIPLVAAHDLVFLHQRHLVLAVSFAIQAIVTAGLSAAAPHLAEFYDWRWMYYITGTAGFLAWLALVALVPETRWTLRTKTQLCGGGCGGDADLSVYADEDRNARLDYEAHGGRTLWTDMGVFVVSPFGSWRWSRAGSSVLDLARTALLPAVVWVAAAQAVLLVAYTAAMELAGTMLLVKDTTPNQFSLTGLVPGVSLGVAGVLTVILGAVGARFTLGVTRHLRAQQNRSLSALPKAERRAQRKSRPTVRREAEHNLPVMVLPLATAIAGSFVVGIIMYYDNTSTVMLLLGPTLLALATLLALVGGSVFLIESYPVWAGPCLAHANSWRFVAAFFLEGKTASLVARKGALEAWAVWAEVLIVTSLGLPALFFCGRWLRAWAAGTVQGGGSEEVNTDRRATVVSPSPSDSTMTSDSTFSSSMMSTTATASSATAITATHLSSQLVATPHPGTPVDLAARYESLKDEGAITGQAL</sequence>
<accession>A0ABR3Z5Q6</accession>
<dbReference type="Gene3D" id="1.20.1250.20">
    <property type="entry name" value="MFS general substrate transporter like domains"/>
    <property type="match status" value="1"/>
</dbReference>
<evidence type="ECO:0000256" key="1">
    <source>
        <dbReference type="ARBA" id="ARBA00004141"/>
    </source>
</evidence>
<feature type="transmembrane region" description="Helical" evidence="6">
    <location>
        <begin position="440"/>
        <end position="461"/>
    </location>
</feature>